<dbReference type="EMBL" id="CAJOBA010097080">
    <property type="protein sequence ID" value="CAF4507061.1"/>
    <property type="molecule type" value="Genomic_DNA"/>
</dbReference>
<accession>A0A816B1A7</accession>
<sequence length="87" mass="9815">LDKTYFTESDVTLKEDKKVELWGRRNREQSNWGPTQVEIEEKCTFKISAFSNGSVTTVFLTSSNAGISAVLSFPNSQDFTNFKLEAV</sequence>
<comment type="caution">
    <text evidence="1">The sequence shown here is derived from an EMBL/GenBank/DDBJ whole genome shotgun (WGS) entry which is preliminary data.</text>
</comment>
<protein>
    <submittedName>
        <fullName evidence="1">Uncharacterized protein</fullName>
    </submittedName>
</protein>
<dbReference type="Proteomes" id="UP000663829">
    <property type="component" value="Unassembled WGS sequence"/>
</dbReference>
<dbReference type="EMBL" id="CAJOBC010102609">
    <property type="protein sequence ID" value="CAF4480931.1"/>
    <property type="molecule type" value="Genomic_DNA"/>
</dbReference>
<dbReference type="EMBL" id="CAJNOK010067808">
    <property type="protein sequence ID" value="CAF1655471.1"/>
    <property type="molecule type" value="Genomic_DNA"/>
</dbReference>
<reference evidence="1" key="1">
    <citation type="submission" date="2021-02" db="EMBL/GenBank/DDBJ databases">
        <authorList>
            <person name="Nowell W R."/>
        </authorList>
    </citation>
    <scope>NUCLEOTIDE SEQUENCE</scope>
</reference>
<evidence type="ECO:0000313" key="5">
    <source>
        <dbReference type="Proteomes" id="UP000663829"/>
    </source>
</evidence>
<evidence type="ECO:0000313" key="4">
    <source>
        <dbReference type="EMBL" id="CAF4507061.1"/>
    </source>
</evidence>
<dbReference type="EMBL" id="CAJNOQ010036139">
    <property type="protein sequence ID" value="CAF1602775.1"/>
    <property type="molecule type" value="Genomic_DNA"/>
</dbReference>
<feature type="non-terminal residue" evidence="1">
    <location>
        <position position="1"/>
    </location>
</feature>
<dbReference type="AlphaFoldDB" id="A0A816B1A7"/>
<proteinExistence type="predicted"/>
<dbReference type="Proteomes" id="UP000682733">
    <property type="component" value="Unassembled WGS sequence"/>
</dbReference>
<evidence type="ECO:0000313" key="1">
    <source>
        <dbReference type="EMBL" id="CAF1602775.1"/>
    </source>
</evidence>
<dbReference type="Proteomes" id="UP000677228">
    <property type="component" value="Unassembled WGS sequence"/>
</dbReference>
<gene>
    <name evidence="1" type="ORF">GPM918_LOCUS42563</name>
    <name evidence="2" type="ORF">OVA965_LOCUS45046</name>
    <name evidence="3" type="ORF">SRO942_LOCUS43829</name>
    <name evidence="4" type="ORF">TMI583_LOCUS48202</name>
</gene>
<dbReference type="Proteomes" id="UP000681722">
    <property type="component" value="Unassembled WGS sequence"/>
</dbReference>
<evidence type="ECO:0000313" key="3">
    <source>
        <dbReference type="EMBL" id="CAF4480931.1"/>
    </source>
</evidence>
<evidence type="ECO:0000313" key="2">
    <source>
        <dbReference type="EMBL" id="CAF1655471.1"/>
    </source>
</evidence>
<organism evidence="1 5">
    <name type="scientific">Didymodactylos carnosus</name>
    <dbReference type="NCBI Taxonomy" id="1234261"/>
    <lineage>
        <taxon>Eukaryota</taxon>
        <taxon>Metazoa</taxon>
        <taxon>Spiralia</taxon>
        <taxon>Gnathifera</taxon>
        <taxon>Rotifera</taxon>
        <taxon>Eurotatoria</taxon>
        <taxon>Bdelloidea</taxon>
        <taxon>Philodinida</taxon>
        <taxon>Philodinidae</taxon>
        <taxon>Didymodactylos</taxon>
    </lineage>
</organism>
<keyword evidence="5" id="KW-1185">Reference proteome</keyword>
<name>A0A816B1A7_9BILA</name>